<proteinExistence type="predicted"/>
<dbReference type="AlphaFoldDB" id="A0A2J8A4B8"/>
<gene>
    <name evidence="1" type="ORF">TSOC_006242</name>
</gene>
<evidence type="ECO:0000313" key="2">
    <source>
        <dbReference type="Proteomes" id="UP000236333"/>
    </source>
</evidence>
<evidence type="ECO:0000313" key="1">
    <source>
        <dbReference type="EMBL" id="PNH07371.1"/>
    </source>
</evidence>
<dbReference type="Proteomes" id="UP000236333">
    <property type="component" value="Unassembled WGS sequence"/>
</dbReference>
<comment type="caution">
    <text evidence="1">The sequence shown here is derived from an EMBL/GenBank/DDBJ whole genome shotgun (WGS) entry which is preliminary data.</text>
</comment>
<reference evidence="1 2" key="1">
    <citation type="journal article" date="2017" name="Mol. Biol. Evol.">
        <title>The 4-celled Tetrabaena socialis nuclear genome reveals the essential components for genetic control of cell number at the origin of multicellularity in the volvocine lineage.</title>
        <authorList>
            <person name="Featherston J."/>
            <person name="Arakaki Y."/>
            <person name="Hanschen E.R."/>
            <person name="Ferris P.J."/>
            <person name="Michod R.E."/>
            <person name="Olson B.J.S.C."/>
            <person name="Nozaki H."/>
            <person name="Durand P.M."/>
        </authorList>
    </citation>
    <scope>NUCLEOTIDE SEQUENCE [LARGE SCALE GENOMIC DNA]</scope>
    <source>
        <strain evidence="1 2">NIES-571</strain>
    </source>
</reference>
<sequence>MSTAISDYLKALLALNHETAKEVLTVAEVNCEGHDTEYHRRARARAQFHVETGQRLLDELSEQTDLFVLQNELLKLAEEAKRWDQSTDFENTTIGSIVNYVLDHYTILGLFPGENSGMFIPKDPSVLTPGGAEYAERQTVDAAAWAVEAAAAKRYQALHDELKFIRSIDLESKWVQVWHFDISNLNEKVLTGKRYFKESLEVTTTLDAQVKEKLRVSATVPAGIISTFVSAEGEVEQSAGVQRISVGTDKNEFTWEVDLSTLPPDRPVYIYQRQTQVKMDGKLAMTKACTKLPGAAEVLVIL</sequence>
<dbReference type="EMBL" id="PGGS01000184">
    <property type="protein sequence ID" value="PNH07371.1"/>
    <property type="molecule type" value="Genomic_DNA"/>
</dbReference>
<keyword evidence="2" id="KW-1185">Reference proteome</keyword>
<name>A0A2J8A4B8_9CHLO</name>
<organism evidence="1 2">
    <name type="scientific">Tetrabaena socialis</name>
    <dbReference type="NCBI Taxonomy" id="47790"/>
    <lineage>
        <taxon>Eukaryota</taxon>
        <taxon>Viridiplantae</taxon>
        <taxon>Chlorophyta</taxon>
        <taxon>core chlorophytes</taxon>
        <taxon>Chlorophyceae</taxon>
        <taxon>CS clade</taxon>
        <taxon>Chlamydomonadales</taxon>
        <taxon>Tetrabaenaceae</taxon>
        <taxon>Tetrabaena</taxon>
    </lineage>
</organism>
<protein>
    <submittedName>
        <fullName evidence="1">Uncharacterized protein</fullName>
    </submittedName>
</protein>
<accession>A0A2J8A4B8</accession>